<evidence type="ECO:0000313" key="2">
    <source>
        <dbReference type="Proteomes" id="UP000030752"/>
    </source>
</evidence>
<organism evidence="1 2">
    <name type="scientific">Cyphellophora europaea (strain CBS 101466)</name>
    <name type="common">Phialophora europaea</name>
    <dbReference type="NCBI Taxonomy" id="1220924"/>
    <lineage>
        <taxon>Eukaryota</taxon>
        <taxon>Fungi</taxon>
        <taxon>Dikarya</taxon>
        <taxon>Ascomycota</taxon>
        <taxon>Pezizomycotina</taxon>
        <taxon>Eurotiomycetes</taxon>
        <taxon>Chaetothyriomycetidae</taxon>
        <taxon>Chaetothyriales</taxon>
        <taxon>Cyphellophoraceae</taxon>
        <taxon>Cyphellophora</taxon>
    </lineage>
</organism>
<dbReference type="RefSeq" id="XP_008713325.1">
    <property type="nucleotide sequence ID" value="XM_008715103.1"/>
</dbReference>
<dbReference type="AlphaFoldDB" id="W2S7W1"/>
<dbReference type="EMBL" id="KB822714">
    <property type="protein sequence ID" value="ETN44762.1"/>
    <property type="molecule type" value="Genomic_DNA"/>
</dbReference>
<dbReference type="Proteomes" id="UP000030752">
    <property type="component" value="Unassembled WGS sequence"/>
</dbReference>
<dbReference type="HOGENOM" id="CLU_1669411_0_0_1"/>
<dbReference type="VEuPathDB" id="FungiDB:HMPREF1541_10432"/>
<gene>
    <name evidence="1" type="ORF">HMPREF1541_10432</name>
</gene>
<keyword evidence="2" id="KW-1185">Reference proteome</keyword>
<name>W2S7W1_CYPE1</name>
<dbReference type="GeneID" id="19977771"/>
<dbReference type="InParanoid" id="W2S7W1"/>
<protein>
    <submittedName>
        <fullName evidence="1">Uncharacterized protein</fullName>
    </submittedName>
</protein>
<sequence>MANADLPKLHTFDRAHMKMGCRTFATDLRSVRSNASQSKRSLSTEAITVDIVRRLNEYKREIHFFRAVYNGSEELISGIRSVVQQMILNYYLRPEVDGERDEQWLELSAELDGYLNCFQATANAAEVEWLELSSRQAERDNSSDAF</sequence>
<evidence type="ECO:0000313" key="1">
    <source>
        <dbReference type="EMBL" id="ETN44762.1"/>
    </source>
</evidence>
<accession>W2S7W1</accession>
<reference evidence="1 2" key="1">
    <citation type="submission" date="2013-03" db="EMBL/GenBank/DDBJ databases">
        <title>The Genome Sequence of Phialophora europaea CBS 101466.</title>
        <authorList>
            <consortium name="The Broad Institute Genomics Platform"/>
            <person name="Cuomo C."/>
            <person name="de Hoog S."/>
            <person name="Gorbushina A."/>
            <person name="Walker B."/>
            <person name="Young S.K."/>
            <person name="Zeng Q."/>
            <person name="Gargeya S."/>
            <person name="Fitzgerald M."/>
            <person name="Haas B."/>
            <person name="Abouelleil A."/>
            <person name="Allen A.W."/>
            <person name="Alvarado L."/>
            <person name="Arachchi H.M."/>
            <person name="Berlin A.M."/>
            <person name="Chapman S.B."/>
            <person name="Gainer-Dewar J."/>
            <person name="Goldberg J."/>
            <person name="Griggs A."/>
            <person name="Gujja S."/>
            <person name="Hansen M."/>
            <person name="Howarth C."/>
            <person name="Imamovic A."/>
            <person name="Ireland A."/>
            <person name="Larimer J."/>
            <person name="McCowan C."/>
            <person name="Murphy C."/>
            <person name="Pearson M."/>
            <person name="Poon T.W."/>
            <person name="Priest M."/>
            <person name="Roberts A."/>
            <person name="Saif S."/>
            <person name="Shea T."/>
            <person name="Sisk P."/>
            <person name="Sykes S."/>
            <person name="Wortman J."/>
            <person name="Nusbaum C."/>
            <person name="Birren B."/>
        </authorList>
    </citation>
    <scope>NUCLEOTIDE SEQUENCE [LARGE SCALE GENOMIC DNA]</scope>
    <source>
        <strain evidence="1 2">CBS 101466</strain>
    </source>
</reference>
<proteinExistence type="predicted"/>